<feature type="non-terminal residue" evidence="1">
    <location>
        <position position="31"/>
    </location>
</feature>
<reference evidence="1" key="1">
    <citation type="submission" date="2018-05" db="EMBL/GenBank/DDBJ databases">
        <authorList>
            <person name="Lanie J.A."/>
            <person name="Ng W.-L."/>
            <person name="Kazmierczak K.M."/>
            <person name="Andrzejewski T.M."/>
            <person name="Davidsen T.M."/>
            <person name="Wayne K.J."/>
            <person name="Tettelin H."/>
            <person name="Glass J.I."/>
            <person name="Rusch D."/>
            <person name="Podicherti R."/>
            <person name="Tsui H.-C.T."/>
            <person name="Winkler M.E."/>
        </authorList>
    </citation>
    <scope>NUCLEOTIDE SEQUENCE</scope>
</reference>
<dbReference type="EMBL" id="UINC01029709">
    <property type="protein sequence ID" value="SVB12884.1"/>
    <property type="molecule type" value="Genomic_DNA"/>
</dbReference>
<accession>A0A382BGU8</accession>
<gene>
    <name evidence="1" type="ORF">METZ01_LOCUS165738</name>
</gene>
<protein>
    <submittedName>
        <fullName evidence="1">Uncharacterized protein</fullName>
    </submittedName>
</protein>
<evidence type="ECO:0000313" key="1">
    <source>
        <dbReference type="EMBL" id="SVB12884.1"/>
    </source>
</evidence>
<dbReference type="AlphaFoldDB" id="A0A382BGU8"/>
<sequence>MGFEYLRLSYILSALDMSTNKNTSVNTDTSL</sequence>
<name>A0A382BGU8_9ZZZZ</name>
<organism evidence="1">
    <name type="scientific">marine metagenome</name>
    <dbReference type="NCBI Taxonomy" id="408172"/>
    <lineage>
        <taxon>unclassified sequences</taxon>
        <taxon>metagenomes</taxon>
        <taxon>ecological metagenomes</taxon>
    </lineage>
</organism>
<proteinExistence type="predicted"/>